<organism evidence="1 2">
    <name type="scientific">Trichinella nelsoni</name>
    <dbReference type="NCBI Taxonomy" id="6336"/>
    <lineage>
        <taxon>Eukaryota</taxon>
        <taxon>Metazoa</taxon>
        <taxon>Ecdysozoa</taxon>
        <taxon>Nematoda</taxon>
        <taxon>Enoplea</taxon>
        <taxon>Dorylaimia</taxon>
        <taxon>Trichinellida</taxon>
        <taxon>Trichinellidae</taxon>
        <taxon>Trichinella</taxon>
    </lineage>
</organism>
<keyword evidence="2" id="KW-1185">Reference proteome</keyword>
<sequence length="81" mass="9317">MLRFCHLTDCLFRTLRGVKSSEEQSFLPLNVYYHRYSCAVILNSNGRVKITSCCITQTCWNITPMCKDCADERNGSLEDCL</sequence>
<gene>
    <name evidence="1" type="ORF">T07_311</name>
</gene>
<proteinExistence type="predicted"/>
<comment type="caution">
    <text evidence="1">The sequence shown here is derived from an EMBL/GenBank/DDBJ whole genome shotgun (WGS) entry which is preliminary data.</text>
</comment>
<dbReference type="AlphaFoldDB" id="A0A0V0RFM1"/>
<evidence type="ECO:0000313" key="1">
    <source>
        <dbReference type="EMBL" id="KRX13302.1"/>
    </source>
</evidence>
<dbReference type="Proteomes" id="UP000054630">
    <property type="component" value="Unassembled WGS sequence"/>
</dbReference>
<protein>
    <submittedName>
        <fullName evidence="1">Uncharacterized protein</fullName>
    </submittedName>
</protein>
<evidence type="ECO:0000313" key="2">
    <source>
        <dbReference type="Proteomes" id="UP000054630"/>
    </source>
</evidence>
<dbReference type="EMBL" id="JYDL01000209">
    <property type="protein sequence ID" value="KRX13302.1"/>
    <property type="molecule type" value="Genomic_DNA"/>
</dbReference>
<reference evidence="1 2" key="1">
    <citation type="submission" date="2015-01" db="EMBL/GenBank/DDBJ databases">
        <title>Evolution of Trichinella species and genotypes.</title>
        <authorList>
            <person name="Korhonen P.K."/>
            <person name="Edoardo P."/>
            <person name="Giuseppe L.R."/>
            <person name="Gasser R.B."/>
        </authorList>
    </citation>
    <scope>NUCLEOTIDE SEQUENCE [LARGE SCALE GENOMIC DNA]</scope>
    <source>
        <strain evidence="1">ISS37</strain>
    </source>
</reference>
<accession>A0A0V0RFM1</accession>
<name>A0A0V0RFM1_9BILA</name>